<keyword evidence="1" id="KW-0472">Membrane</keyword>
<evidence type="ECO:0000256" key="1">
    <source>
        <dbReference type="SAM" id="Phobius"/>
    </source>
</evidence>
<dbReference type="AlphaFoldDB" id="A0A5B9R6B0"/>
<proteinExistence type="predicted"/>
<accession>A0A5B9R6B0</accession>
<dbReference type="Pfam" id="PF07584">
    <property type="entry name" value="BatA"/>
    <property type="match status" value="1"/>
</dbReference>
<dbReference type="Gene3D" id="3.40.50.880">
    <property type="match status" value="1"/>
</dbReference>
<gene>
    <name evidence="3" type="ORF">UC8_38190</name>
</gene>
<reference evidence="3 4" key="1">
    <citation type="submission" date="2019-08" db="EMBL/GenBank/DDBJ databases">
        <title>Deep-cultivation of Planctomycetes and their phenomic and genomic characterization uncovers novel biology.</title>
        <authorList>
            <person name="Wiegand S."/>
            <person name="Jogler M."/>
            <person name="Boedeker C."/>
            <person name="Pinto D."/>
            <person name="Vollmers J."/>
            <person name="Rivas-Marin E."/>
            <person name="Kohn T."/>
            <person name="Peeters S.H."/>
            <person name="Heuer A."/>
            <person name="Rast P."/>
            <person name="Oberbeckmann S."/>
            <person name="Bunk B."/>
            <person name="Jeske O."/>
            <person name="Meyerdierks A."/>
            <person name="Storesund J.E."/>
            <person name="Kallscheuer N."/>
            <person name="Luecker S."/>
            <person name="Lage O.M."/>
            <person name="Pohl T."/>
            <person name="Merkel B.J."/>
            <person name="Hornburger P."/>
            <person name="Mueller R.-W."/>
            <person name="Bruemmer F."/>
            <person name="Labrenz M."/>
            <person name="Spormann A.M."/>
            <person name="Op den Camp H."/>
            <person name="Overmann J."/>
            <person name="Amann R."/>
            <person name="Jetten M.S.M."/>
            <person name="Mascher T."/>
            <person name="Medema M.H."/>
            <person name="Devos D.P."/>
            <person name="Kaster A.-K."/>
            <person name="Ovreas L."/>
            <person name="Rohde M."/>
            <person name="Galperin M.Y."/>
            <person name="Jogler C."/>
        </authorList>
    </citation>
    <scope>NUCLEOTIDE SEQUENCE [LARGE SCALE GENOMIC DNA]</scope>
    <source>
        <strain evidence="3 4">UC8</strain>
    </source>
</reference>
<feature type="domain" description="Aerotolerance regulator N-terminal" evidence="2">
    <location>
        <begin position="1"/>
        <end position="76"/>
    </location>
</feature>
<dbReference type="Gene3D" id="3.40.50.410">
    <property type="entry name" value="von Willebrand factor, type A domain"/>
    <property type="match status" value="1"/>
</dbReference>
<organism evidence="3 4">
    <name type="scientific">Roseimaritima ulvae</name>
    <dbReference type="NCBI Taxonomy" id="980254"/>
    <lineage>
        <taxon>Bacteria</taxon>
        <taxon>Pseudomonadati</taxon>
        <taxon>Planctomycetota</taxon>
        <taxon>Planctomycetia</taxon>
        <taxon>Pirellulales</taxon>
        <taxon>Pirellulaceae</taxon>
        <taxon>Roseimaritima</taxon>
    </lineage>
</organism>
<dbReference type="RefSeq" id="WP_068130176.1">
    <property type="nucleotide sequence ID" value="NZ_CP042914.1"/>
</dbReference>
<feature type="transmembrane region" description="Helical" evidence="1">
    <location>
        <begin position="114"/>
        <end position="139"/>
    </location>
</feature>
<dbReference type="PANTHER" id="PTHR37464:SF1">
    <property type="entry name" value="BLL2463 PROTEIN"/>
    <property type="match status" value="1"/>
</dbReference>
<dbReference type="NCBIfam" id="TIGR02226">
    <property type="entry name" value="two_anch"/>
    <property type="match status" value="1"/>
</dbReference>
<evidence type="ECO:0000313" key="4">
    <source>
        <dbReference type="Proteomes" id="UP000325286"/>
    </source>
</evidence>
<keyword evidence="1" id="KW-1133">Transmembrane helix</keyword>
<dbReference type="PANTHER" id="PTHR37464">
    <property type="entry name" value="BLL2463 PROTEIN"/>
    <property type="match status" value="1"/>
</dbReference>
<feature type="transmembrane region" description="Helical" evidence="1">
    <location>
        <begin position="6"/>
        <end position="24"/>
    </location>
</feature>
<dbReference type="OrthoDB" id="242438at2"/>
<feature type="transmembrane region" description="Helical" evidence="1">
    <location>
        <begin position="56"/>
        <end position="74"/>
    </location>
</feature>
<dbReference type="InterPro" id="IPR024163">
    <property type="entry name" value="Aerotolerance_reg_N"/>
</dbReference>
<dbReference type="KEGG" id="rul:UC8_38190"/>
<dbReference type="SUPFAM" id="SSF52317">
    <property type="entry name" value="Class I glutamine amidotransferase-like"/>
    <property type="match status" value="1"/>
</dbReference>
<dbReference type="InterPro" id="IPR029062">
    <property type="entry name" value="Class_I_gatase-like"/>
</dbReference>
<feature type="transmembrane region" description="Helical" evidence="1">
    <location>
        <begin position="86"/>
        <end position="107"/>
    </location>
</feature>
<keyword evidence="4" id="KW-1185">Reference proteome</keyword>
<evidence type="ECO:0000259" key="2">
    <source>
        <dbReference type="Pfam" id="PF07584"/>
    </source>
</evidence>
<protein>
    <recommendedName>
        <fullName evidence="2">Aerotolerance regulator N-terminal domain-containing protein</fullName>
    </recommendedName>
</protein>
<keyword evidence="1" id="KW-0812">Transmembrane</keyword>
<dbReference type="InterPro" id="IPR036465">
    <property type="entry name" value="vWFA_dom_sf"/>
</dbReference>
<name>A0A5B9R6B0_9BACT</name>
<dbReference type="Proteomes" id="UP000325286">
    <property type="component" value="Chromosome"/>
</dbReference>
<evidence type="ECO:0000313" key="3">
    <source>
        <dbReference type="EMBL" id="QEG41793.1"/>
    </source>
</evidence>
<dbReference type="InterPro" id="IPR011933">
    <property type="entry name" value="Double_TM_dom"/>
</dbReference>
<dbReference type="EMBL" id="CP042914">
    <property type="protein sequence ID" value="QEG41793.1"/>
    <property type="molecule type" value="Genomic_DNA"/>
</dbReference>
<sequence length="833" mass="89980">MSFLNVSLIIGIAAASIPVLLHLISRREPKRLVFPAVRFLTERIEVNRSRLKIRRWMLLALRAGVLAVLAMALARPQIHQAASGTWLTIGIMIFLGLALLVLAGVATTRQYGRALVLGLLACGLVLMLLALGWGGVVWAGSAPVNVSETAPAAVAIVLDNSPRSDYTTDDGSRLEQMQATAQWLVSRYPRDSRIAVLDRSARPASFSLDNAAAMRTIDKTEPRQLVQPLAERIEAAVRLVRSSELERRAVFVLSDLTRESWTPSDAPSAALSLPPLLAESTPVALQVVNLAAGQDGETADTENRRLGFPAIADATPAREVPVPMSIKVFLEPGTDPAPIRCELQLYELSSSLPVVRDGETVLPPLRVVDRTAGNAHPASPAELFFALPPLLPGTHHGRIQLTGSDPLAIDDVRYFTVTVRPPARVLIVGDDSPAAEHVRRILNAEFEPGDPRAEFAIDSVTPAQFNEQALASLDAVALLDPDPDKLAASAQLALLQWVRDGGNLFIAFGSAGKEHGFPSTSSENTSDARRLLFPTRRVWRIPEGSFFELARPAHPILTELAEIPGGVPWNAFRIQRYWQLDVEPGDAALARYAGTEHAALLERPIGNGRMVMMTTPIVPSAQHRLASWNELFIAADYWPAFLLTRQIFDYVGNRDVGNFNVAVGAPVVVPLDASAPAPAANGSPTNNSRASGTADNTERLQMFTAQMPPVPVPVDQGLAMVGVPHHVGNYWLRGTEPPIGFSANLPEAATELATIDPELLIDILGEGNYELVTDRESIVAAEGRSSEARPLYAQAMIVVLALFLLEQLLANRFYRASKSVTAAAPRLHAKGTT</sequence>